<reference evidence="1 2" key="1">
    <citation type="submission" date="2015-04" db="EMBL/GenBank/DDBJ databases">
        <title>Microcin producing Clostridium sp. JC272T.</title>
        <authorList>
            <person name="Jyothsna T."/>
            <person name="Sasikala C."/>
            <person name="Ramana C."/>
        </authorList>
    </citation>
    <scope>NUCLEOTIDE SEQUENCE [LARGE SCALE GENOMIC DNA]</scope>
    <source>
        <strain evidence="1 2">JC272</strain>
    </source>
</reference>
<comment type="caution">
    <text evidence="1">The sequence shown here is derived from an EMBL/GenBank/DDBJ whole genome shotgun (WGS) entry which is preliminary data.</text>
</comment>
<protein>
    <submittedName>
        <fullName evidence="1">Uncharacterized protein</fullName>
    </submittedName>
</protein>
<name>A0A0M3DFX3_9FIRM</name>
<organism evidence="1 2">
    <name type="scientific">Paraclostridium benzoelyticum</name>
    <dbReference type="NCBI Taxonomy" id="1629550"/>
    <lineage>
        <taxon>Bacteria</taxon>
        <taxon>Bacillati</taxon>
        <taxon>Bacillota</taxon>
        <taxon>Clostridia</taxon>
        <taxon>Peptostreptococcales</taxon>
        <taxon>Peptostreptococcaceae</taxon>
        <taxon>Paraclostridium</taxon>
    </lineage>
</organism>
<evidence type="ECO:0000313" key="2">
    <source>
        <dbReference type="Proteomes" id="UP000034407"/>
    </source>
</evidence>
<sequence>MRRKNMFLIILIILFIGINYLISKSKNENKESIKNVKPIEFTEEIGDNGVGVLLDAKKMGANKNPLQANVEELNKFQAQILDENNNEKLKKLYLNAKLNIISEDEFRKLFFTKDNDIYSKIRYKVGFSVDSDSLYSHYQLGEGCIFDNGVFYQNIYKISKNGPVYVYLKGKFSSEDMKTVQSIYDKAYAHKLNGYN</sequence>
<gene>
    <name evidence="1" type="ORF">VN21_08305</name>
</gene>
<dbReference type="EMBL" id="LBBT01000179">
    <property type="protein sequence ID" value="KKY01520.1"/>
    <property type="molecule type" value="Genomic_DNA"/>
</dbReference>
<evidence type="ECO:0000313" key="1">
    <source>
        <dbReference type="EMBL" id="KKY01520.1"/>
    </source>
</evidence>
<dbReference type="Proteomes" id="UP000034407">
    <property type="component" value="Unassembled WGS sequence"/>
</dbReference>
<proteinExistence type="predicted"/>
<accession>A0A0M3DFX3</accession>
<keyword evidence="2" id="KW-1185">Reference proteome</keyword>
<dbReference type="PATRIC" id="fig|1629550.3.peg.1100"/>
<dbReference type="RefSeq" id="WP_046822836.1">
    <property type="nucleotide sequence ID" value="NZ_LBBT01000179.1"/>
</dbReference>
<dbReference type="AlphaFoldDB" id="A0A0M3DFX3"/>